<keyword evidence="7" id="KW-0325">Glycoprotein</keyword>
<keyword evidence="5" id="KW-0274">FAD</keyword>
<dbReference type="InterPro" id="IPR016166">
    <property type="entry name" value="FAD-bd_PCMH"/>
</dbReference>
<dbReference type="Gene3D" id="3.30.465.10">
    <property type="match status" value="2"/>
</dbReference>
<feature type="transmembrane region" description="Helical" evidence="8">
    <location>
        <begin position="56"/>
        <end position="76"/>
    </location>
</feature>
<dbReference type="InterPro" id="IPR016169">
    <property type="entry name" value="FAD-bd_PCMH_sub2"/>
</dbReference>
<keyword evidence="8" id="KW-0812">Transmembrane</keyword>
<dbReference type="FunFam" id="3.30.43.10:FF:000004">
    <property type="entry name" value="Berberine bridge enzyme-like 15"/>
    <property type="match status" value="1"/>
</dbReference>
<name>A0A396IB41_MEDTR</name>
<dbReference type="AlphaFoldDB" id="A0A396IB41"/>
<evidence type="ECO:0000256" key="7">
    <source>
        <dbReference type="ARBA" id="ARBA00023180"/>
    </source>
</evidence>
<evidence type="ECO:0000256" key="8">
    <source>
        <dbReference type="SAM" id="Phobius"/>
    </source>
</evidence>
<dbReference type="Gene3D" id="3.40.462.20">
    <property type="match status" value="1"/>
</dbReference>
<dbReference type="GO" id="GO:1901696">
    <property type="term" value="P:cannabinoid biosynthetic process"/>
    <property type="evidence" value="ECO:0007669"/>
    <property type="project" value="UniProtKB-ARBA"/>
</dbReference>
<dbReference type="PANTHER" id="PTHR32448">
    <property type="entry name" value="OS08G0158400 PROTEIN"/>
    <property type="match status" value="1"/>
</dbReference>
<dbReference type="SUPFAM" id="SSF56176">
    <property type="entry name" value="FAD-binding/transporter-associated domain-like"/>
    <property type="match status" value="2"/>
</dbReference>
<reference evidence="10" key="1">
    <citation type="journal article" date="2018" name="Nat. Plants">
        <title>Whole-genome landscape of Medicago truncatula symbiotic genes.</title>
        <authorList>
            <person name="Pecrix Y."/>
            <person name="Gamas P."/>
            <person name="Carrere S."/>
        </authorList>
    </citation>
    <scope>NUCLEOTIDE SEQUENCE</scope>
    <source>
        <tissue evidence="10">Leaves</tissue>
    </source>
</reference>
<dbReference type="InterPro" id="IPR012951">
    <property type="entry name" value="BBE"/>
</dbReference>
<dbReference type="Pfam" id="PF08031">
    <property type="entry name" value="BBE"/>
    <property type="match status" value="1"/>
</dbReference>
<proteinExistence type="inferred from homology"/>
<dbReference type="EC" id="1.3.3.8" evidence="10"/>
<evidence type="ECO:0000256" key="3">
    <source>
        <dbReference type="ARBA" id="ARBA00022630"/>
    </source>
</evidence>
<accession>A0A396IB41</accession>
<dbReference type="Gramene" id="rna25423">
    <property type="protein sequence ID" value="RHN62810.1"/>
    <property type="gene ID" value="gene25423"/>
</dbReference>
<dbReference type="GO" id="GO:0050328">
    <property type="term" value="F:tetrahydroberberine oxidase activity"/>
    <property type="evidence" value="ECO:0007669"/>
    <property type="project" value="UniProtKB-EC"/>
</dbReference>
<dbReference type="Proteomes" id="UP000265566">
    <property type="component" value="Chromosome 4"/>
</dbReference>
<keyword evidence="4" id="KW-0732">Signal</keyword>
<comment type="caution">
    <text evidence="10">The sequence shown here is derived from an EMBL/GenBank/DDBJ whole genome shotgun (WGS) entry which is preliminary data.</text>
</comment>
<evidence type="ECO:0000256" key="6">
    <source>
        <dbReference type="ARBA" id="ARBA00023157"/>
    </source>
</evidence>
<keyword evidence="10" id="KW-0560">Oxidoreductase</keyword>
<evidence type="ECO:0000256" key="4">
    <source>
        <dbReference type="ARBA" id="ARBA00022729"/>
    </source>
</evidence>
<organism evidence="10">
    <name type="scientific">Medicago truncatula</name>
    <name type="common">Barrel medic</name>
    <name type="synonym">Medicago tribuloides</name>
    <dbReference type="NCBI Taxonomy" id="3880"/>
    <lineage>
        <taxon>Eukaryota</taxon>
        <taxon>Viridiplantae</taxon>
        <taxon>Streptophyta</taxon>
        <taxon>Embryophyta</taxon>
        <taxon>Tracheophyta</taxon>
        <taxon>Spermatophyta</taxon>
        <taxon>Magnoliopsida</taxon>
        <taxon>eudicotyledons</taxon>
        <taxon>Gunneridae</taxon>
        <taxon>Pentapetalae</taxon>
        <taxon>rosids</taxon>
        <taxon>fabids</taxon>
        <taxon>Fabales</taxon>
        <taxon>Fabaceae</taxon>
        <taxon>Papilionoideae</taxon>
        <taxon>50 kb inversion clade</taxon>
        <taxon>NPAAA clade</taxon>
        <taxon>Hologalegina</taxon>
        <taxon>IRL clade</taxon>
        <taxon>Trifolieae</taxon>
        <taxon>Medicago</taxon>
    </lineage>
</organism>
<keyword evidence="3" id="KW-0285">Flavoprotein</keyword>
<dbReference type="InterPro" id="IPR016167">
    <property type="entry name" value="FAD-bd_PCMH_sub1"/>
</dbReference>
<gene>
    <name evidence="10" type="ORF">MtrunA17_Chr4g0051441</name>
</gene>
<dbReference type="Pfam" id="PF01565">
    <property type="entry name" value="FAD_binding_4"/>
    <property type="match status" value="1"/>
</dbReference>
<dbReference type="EMBL" id="PSQE01000004">
    <property type="protein sequence ID" value="RHN62810.1"/>
    <property type="molecule type" value="Genomic_DNA"/>
</dbReference>
<evidence type="ECO:0000256" key="2">
    <source>
        <dbReference type="ARBA" id="ARBA00005466"/>
    </source>
</evidence>
<evidence type="ECO:0000259" key="9">
    <source>
        <dbReference type="PROSITE" id="PS51387"/>
    </source>
</evidence>
<comment type="similarity">
    <text evidence="2">Belongs to the oxygen-dependent FAD-linked oxidoreductase family.</text>
</comment>
<dbReference type="InterPro" id="IPR036318">
    <property type="entry name" value="FAD-bd_PCMH-like_sf"/>
</dbReference>
<comment type="cofactor">
    <cofactor evidence="1">
        <name>FAD</name>
        <dbReference type="ChEBI" id="CHEBI:57692"/>
    </cofactor>
</comment>
<evidence type="ECO:0000313" key="10">
    <source>
        <dbReference type="EMBL" id="RHN62810.1"/>
    </source>
</evidence>
<dbReference type="PROSITE" id="PS51387">
    <property type="entry name" value="FAD_PCMH"/>
    <property type="match status" value="1"/>
</dbReference>
<evidence type="ECO:0000256" key="1">
    <source>
        <dbReference type="ARBA" id="ARBA00001974"/>
    </source>
</evidence>
<keyword evidence="6" id="KW-1015">Disulfide bond</keyword>
<sequence>MPTRSSSIGSKKISTSFLDEYLMQHSSTPRYSMCSDTYKFEASYAQHYTNKKMMHLGSYLSIVLIAILFSFTSSAIGTTTTTNEDNSFLQCLYSYSHNSTSISKVVYTKANSSYTSILQFSTQNLRFATNKTPKPLVIVTPLEISHIQATVICSQYHSLQIRIRSGGHDFEGLSYVSEVPFVVIDLINFREIEINVHKKTAWVQSGATLGELYYAISQKSKTLGFPASVCPTVGVGGHFSGGGYGTLLRKYGLAADNIIDAYIIDVKGRFLDREAMGEDFFWAIRGGGGASFGIVDVDGRVLDRESMGEDVFWAIRGGGGASFGVIVSWKIKLVSVPEIVTVFRVEKTLEQGGGDIVHQWQYVADKIHDGLFIRVVVSPAKRKGKKTIKAKFNALFLGNAYELLDVMNESFPELGLIGEQCIEMSWIDSVLFWYNYPVGTLTDILLERHSSKEKFLKRKSDYVQKPISKIGFDGIWKKMIELGKVSLTFNPYGGKMGEISEMATPFPHRAGNIYKIQYSVNWKEESNDVANQYLDRIRKLYDYMTPYVSDSPRSSYVNYRDVDIGVNGDGDVSYEKASIWGKKYFKGNFDRLVEVKTAIDPSNFFKYEQSIPSLASETSIMAEYRQPSKGVSL</sequence>
<evidence type="ECO:0000256" key="5">
    <source>
        <dbReference type="ARBA" id="ARBA00022827"/>
    </source>
</evidence>
<keyword evidence="8" id="KW-0472">Membrane</keyword>
<dbReference type="Gene3D" id="3.30.43.10">
    <property type="entry name" value="Uridine Diphospho-n-acetylenolpyruvylglucosamine Reductase, domain 2"/>
    <property type="match status" value="1"/>
</dbReference>
<feature type="domain" description="FAD-binding PCMH-type" evidence="9">
    <location>
        <begin position="131"/>
        <end position="336"/>
    </location>
</feature>
<protein>
    <submittedName>
        <fullName evidence="10">Putative tetrahydroberberine oxidase</fullName>
        <ecNumber evidence="10">1.3.3.8</ecNumber>
    </submittedName>
</protein>
<dbReference type="InterPro" id="IPR006094">
    <property type="entry name" value="Oxid_FAD_bind_N"/>
</dbReference>
<keyword evidence="8" id="KW-1133">Transmembrane helix</keyword>
<dbReference type="GO" id="GO:0071949">
    <property type="term" value="F:FAD binding"/>
    <property type="evidence" value="ECO:0007669"/>
    <property type="project" value="InterPro"/>
</dbReference>